<proteinExistence type="predicted"/>
<reference evidence="1 2" key="1">
    <citation type="journal article" date="2019" name="Int. J. Syst. Evol. Microbiol.">
        <title>The Global Catalogue of Microorganisms (GCM) 10K type strain sequencing project: providing services to taxonomists for standard genome sequencing and annotation.</title>
        <authorList>
            <consortium name="The Broad Institute Genomics Platform"/>
            <consortium name="The Broad Institute Genome Sequencing Center for Infectious Disease"/>
            <person name="Wu L."/>
            <person name="Ma J."/>
        </authorList>
    </citation>
    <scope>NUCLEOTIDE SEQUENCE [LARGE SCALE GENOMIC DNA]</scope>
    <source>
        <strain evidence="1 2">JCM 13250</strain>
    </source>
</reference>
<dbReference type="EMBL" id="BAAALT010000103">
    <property type="protein sequence ID" value="GAA1810655.1"/>
    <property type="molecule type" value="Genomic_DNA"/>
</dbReference>
<gene>
    <name evidence="1" type="ORF">GCM10009682_35340</name>
</gene>
<evidence type="ECO:0000313" key="2">
    <source>
        <dbReference type="Proteomes" id="UP001500218"/>
    </source>
</evidence>
<name>A0ABN2M6I8_9ACTN</name>
<evidence type="ECO:0000313" key="1">
    <source>
        <dbReference type="EMBL" id="GAA1810655.1"/>
    </source>
</evidence>
<accession>A0ABN2M6I8</accession>
<sequence length="150" mass="16742">MTGSPEFLAARERAAARVEVLTGRYYVVDGELLPAASASWHAEGAAVVVDADYPGARQDHSGRWFAYVPVAQVTAVVRFTTWARHDGGGRLEVLARDGDTVRATWFRGDNNDAGETIPAGFIWEKNDDYYYGTVRWDELRDVTVEQTFLR</sequence>
<dbReference type="Proteomes" id="UP001500218">
    <property type="component" value="Unassembled WGS sequence"/>
</dbReference>
<organism evidence="1 2">
    <name type="scientific">Luedemannella flava</name>
    <dbReference type="NCBI Taxonomy" id="349316"/>
    <lineage>
        <taxon>Bacteria</taxon>
        <taxon>Bacillati</taxon>
        <taxon>Actinomycetota</taxon>
        <taxon>Actinomycetes</taxon>
        <taxon>Micromonosporales</taxon>
        <taxon>Micromonosporaceae</taxon>
        <taxon>Luedemannella</taxon>
    </lineage>
</organism>
<protein>
    <submittedName>
        <fullName evidence="1">Uncharacterized protein</fullName>
    </submittedName>
</protein>
<dbReference type="RefSeq" id="WP_344132876.1">
    <property type="nucleotide sequence ID" value="NZ_BAAALT010000103.1"/>
</dbReference>
<comment type="caution">
    <text evidence="1">The sequence shown here is derived from an EMBL/GenBank/DDBJ whole genome shotgun (WGS) entry which is preliminary data.</text>
</comment>
<keyword evidence="2" id="KW-1185">Reference proteome</keyword>